<dbReference type="GeneID" id="101850948"/>
<feature type="region of interest" description="Disordered" evidence="7">
    <location>
        <begin position="665"/>
        <end position="692"/>
    </location>
</feature>
<accession>A0ABM0JKK4</accession>
<sequence length="692" mass="77824">MTEEEVAEKQNGEAERGNWSGKLDFFLSAVGYAVGLGNVWRFPYLAYKNGGASFLFPYIIMLIIAGLPLFFIELAIGQFTSEGPITCWRMAPAFMGIGYAMVIVSAVVSIYYNMIIAYAIYYMLVSFVSLDEELPWKKCDQAWNTDMCRYEKLPRLTGDNETQQYETLYEYLYNKTCVQNMMIPAAYDDYNQAAGYSKMYDEFLDGFLKKFNVSSVVITPMRITEYDGYTNCAFKYTTPSEEYYERYVLNQADNVNLNDIGPVSLKLILTLLLAWILIFGCLMKGIKTSGKVVYFTATFPYVILIVLLIRGLTLTGFEEGVEFYVIPDWNKLTDATIWGAAATQIFYSLGIGFGGLLTMASYNKFKNNCFRDAVLVACINCGTSIFAGFAIFSLLGHMAYVTNKKVQDVATSGAGLAFIAYPDGITRLPAAPVWAFLFFFMILTLGMDSQFAMMETVISAISDIFPNFLRRKKTPFTFIVCMIGFLLGIPLCTEGGGRVLTLMNDYSGSYNLMIIALFELICLCYIYGIKKFRLDIEMMIGAKSDYFWWYWYATWAFISPAAVIFIVVVSAIQYVPSKYEGTEILDWAEGIGWLMVVAPIAAFLFVGLYQICALGFKKSMKPTANWGPAMPENQVGRYAHLATQGAYNNYALDSLDNVVADNEKSNPPTYNGHYPEKKEGGFDNPAMVDERL</sequence>
<dbReference type="PANTHER" id="PTHR11616">
    <property type="entry name" value="SODIUM/CHLORIDE DEPENDENT TRANSPORTER"/>
    <property type="match status" value="1"/>
</dbReference>
<feature type="transmembrane region" description="Helical" evidence="8">
    <location>
        <begin position="549"/>
        <end position="572"/>
    </location>
</feature>
<evidence type="ECO:0000313" key="9">
    <source>
        <dbReference type="Proteomes" id="UP000694888"/>
    </source>
</evidence>
<dbReference type="RefSeq" id="XP_005095895.1">
    <property type="nucleotide sequence ID" value="XM_005095838.3"/>
</dbReference>
<dbReference type="PROSITE" id="PS00610">
    <property type="entry name" value="NA_NEUROTRAN_SYMP_1"/>
    <property type="match status" value="1"/>
</dbReference>
<dbReference type="PRINTS" id="PR00176">
    <property type="entry name" value="NANEUSMPORT"/>
</dbReference>
<feature type="transmembrane region" description="Helical" evidence="8">
    <location>
        <begin position="474"/>
        <end position="491"/>
    </location>
</feature>
<evidence type="ECO:0000256" key="3">
    <source>
        <dbReference type="ARBA" id="ARBA00022692"/>
    </source>
</evidence>
<comment type="subcellular location">
    <subcellularLocation>
        <location evidence="1">Membrane</location>
        <topology evidence="1">Multi-pass membrane protein</topology>
    </subcellularLocation>
</comment>
<keyword evidence="3 6" id="KW-0812">Transmembrane</keyword>
<evidence type="ECO:0000256" key="1">
    <source>
        <dbReference type="ARBA" id="ARBA00004141"/>
    </source>
</evidence>
<feature type="transmembrane region" description="Helical" evidence="8">
    <location>
        <begin position="374"/>
        <end position="395"/>
    </location>
</feature>
<feature type="transmembrane region" description="Helical" evidence="8">
    <location>
        <begin position="55"/>
        <end position="76"/>
    </location>
</feature>
<organism evidence="9 10">
    <name type="scientific">Aplysia californica</name>
    <name type="common">California sea hare</name>
    <dbReference type="NCBI Taxonomy" id="6500"/>
    <lineage>
        <taxon>Eukaryota</taxon>
        <taxon>Metazoa</taxon>
        <taxon>Spiralia</taxon>
        <taxon>Lophotrochozoa</taxon>
        <taxon>Mollusca</taxon>
        <taxon>Gastropoda</taxon>
        <taxon>Heterobranchia</taxon>
        <taxon>Euthyneura</taxon>
        <taxon>Tectipleura</taxon>
        <taxon>Aplysiida</taxon>
        <taxon>Aplysioidea</taxon>
        <taxon>Aplysiidae</taxon>
        <taxon>Aplysia</taxon>
    </lineage>
</organism>
<evidence type="ECO:0000256" key="5">
    <source>
        <dbReference type="ARBA" id="ARBA00023136"/>
    </source>
</evidence>
<keyword evidence="4 8" id="KW-1133">Transmembrane helix</keyword>
<gene>
    <name evidence="10" type="primary">LOC101850948</name>
</gene>
<evidence type="ECO:0000256" key="6">
    <source>
        <dbReference type="RuleBase" id="RU003732"/>
    </source>
</evidence>
<evidence type="ECO:0000256" key="2">
    <source>
        <dbReference type="ARBA" id="ARBA00022448"/>
    </source>
</evidence>
<feature type="transmembrane region" description="Helical" evidence="8">
    <location>
        <begin position="337"/>
        <end position="362"/>
    </location>
</feature>
<protein>
    <recommendedName>
        <fullName evidence="6">Transporter</fullName>
    </recommendedName>
</protein>
<feature type="transmembrane region" description="Helical" evidence="8">
    <location>
        <begin position="294"/>
        <end position="317"/>
    </location>
</feature>
<dbReference type="Pfam" id="PF00209">
    <property type="entry name" value="SNF"/>
    <property type="match status" value="2"/>
</dbReference>
<keyword evidence="2 6" id="KW-0813">Transport</keyword>
<keyword evidence="6" id="KW-0769">Symport</keyword>
<dbReference type="InterPro" id="IPR037272">
    <property type="entry name" value="SNS_sf"/>
</dbReference>
<dbReference type="Proteomes" id="UP000694888">
    <property type="component" value="Unplaced"/>
</dbReference>
<evidence type="ECO:0000313" key="10">
    <source>
        <dbReference type="RefSeq" id="XP_005095895.1"/>
    </source>
</evidence>
<evidence type="ECO:0000256" key="4">
    <source>
        <dbReference type="ARBA" id="ARBA00022989"/>
    </source>
</evidence>
<evidence type="ECO:0000256" key="7">
    <source>
        <dbReference type="SAM" id="MobiDB-lite"/>
    </source>
</evidence>
<evidence type="ECO:0000256" key="8">
    <source>
        <dbReference type="SAM" id="Phobius"/>
    </source>
</evidence>
<feature type="transmembrane region" description="Helical" evidence="8">
    <location>
        <begin position="511"/>
        <end position="528"/>
    </location>
</feature>
<keyword evidence="9" id="KW-1185">Reference proteome</keyword>
<dbReference type="SUPFAM" id="SSF161070">
    <property type="entry name" value="SNF-like"/>
    <property type="match status" value="1"/>
</dbReference>
<feature type="transmembrane region" description="Helical" evidence="8">
    <location>
        <begin position="263"/>
        <end position="282"/>
    </location>
</feature>
<feature type="transmembrane region" description="Helical" evidence="8">
    <location>
        <begin position="97"/>
        <end position="124"/>
    </location>
</feature>
<keyword evidence="5 8" id="KW-0472">Membrane</keyword>
<feature type="transmembrane region" description="Helical" evidence="8">
    <location>
        <begin position="592"/>
        <end position="616"/>
    </location>
</feature>
<name>A0ABM0JKK4_APLCA</name>
<comment type="similarity">
    <text evidence="6">Belongs to the sodium:neurotransmitter symporter (SNF) (TC 2.A.22) family.</text>
</comment>
<dbReference type="InterPro" id="IPR000175">
    <property type="entry name" value="Na/ntran_symport"/>
</dbReference>
<dbReference type="PANTHER" id="PTHR11616:SF286">
    <property type="entry name" value="SODIUM- AND CHLORIDE-DEPENDENT NEUTRAL AND BASIC AMINO ACID TRANSPORTER B(0+)"/>
    <property type="match status" value="1"/>
</dbReference>
<feature type="transmembrane region" description="Helical" evidence="8">
    <location>
        <begin position="25"/>
        <end position="43"/>
    </location>
</feature>
<proteinExistence type="inferred from homology"/>
<dbReference type="PROSITE" id="PS50267">
    <property type="entry name" value="NA_NEUROTRAN_SYMP_3"/>
    <property type="match status" value="1"/>
</dbReference>
<reference evidence="10" key="1">
    <citation type="submission" date="2025-08" db="UniProtKB">
        <authorList>
            <consortium name="RefSeq"/>
        </authorList>
    </citation>
    <scope>IDENTIFICATION</scope>
</reference>
<feature type="transmembrane region" description="Helical" evidence="8">
    <location>
        <begin position="433"/>
        <end position="453"/>
    </location>
</feature>